<evidence type="ECO:0000256" key="9">
    <source>
        <dbReference type="ARBA" id="ARBA00022771"/>
    </source>
</evidence>
<sequence>INEEGFRLFLKTYLEEEDFPVDLCQRLFRSFQNSEPTQEDSTSEIIYTACVHSVHCLHTTWSRPLSIYAMAYLAYVHLSPHVSPSLSSISPVEEVFLKDVSCYFSLLEDGQPRDKLEFAFRLYDRDGNGVLDSSEVDRIIAQMMHAAEYLDWDVSELKPVLKDMMTAIDADSSGTVSLEEWVEGGMNNVPLLVLLGLKKDGQHLWRMKHFNKPVYCNVCQSMLLGLRKQGLCCTCCKYTVHGRCANRNPAPCTRTYVKSKKETGIAPVPNTHPLLVFVNPKSGGKQGERVLRKFQYLLNPRQVYNLSNGGPGPGLSFFRNLQDYRILVCGGDGTVGWILDAIDKASLLVRPPVAVLPLGTGNDLARCLRWGGGYDGEDLSRILKDIEGSSQVLMDRWSVQVITDENQEKGDPVPYEIINNYFSIGVDASIAHRFHTMREKHPQKFNSRMKNKLWYFEFATSETISASCKKLSESLTIECCGTALDLSAVSLEGVAVLNIPSMHGGSNLWGETKKVDTKGLTSQEEPEVIVNPEILKVTSQDLSDRRLEVVGLEGAMEMGQIYTGLKSAVRLAKTSQITIRTKKALPMQIDGEPWMQPPCTIHITHKNQASMLMAPQAKSSGFFNYK</sequence>
<evidence type="ECO:0000256" key="7">
    <source>
        <dbReference type="ARBA" id="ARBA00022737"/>
    </source>
</evidence>
<evidence type="ECO:0000313" key="25">
    <source>
        <dbReference type="Proteomes" id="UP001501940"/>
    </source>
</evidence>
<dbReference type="GO" id="GO:0005737">
    <property type="term" value="C:cytoplasm"/>
    <property type="evidence" value="ECO:0007669"/>
    <property type="project" value="UniProtKB-SubCell"/>
</dbReference>
<dbReference type="InterPro" id="IPR029477">
    <property type="entry name" value="DAG_kinase_typeI_N"/>
</dbReference>
<dbReference type="Pfam" id="PF13499">
    <property type="entry name" value="EF-hand_7"/>
    <property type="match status" value="1"/>
</dbReference>
<dbReference type="Gene3D" id="3.30.60.20">
    <property type="match status" value="1"/>
</dbReference>
<dbReference type="EC" id="2.7.1.107" evidence="20"/>
<dbReference type="Gene3D" id="1.10.238.110">
    <property type="entry name" value="Diacylglycerol kinase alpha"/>
    <property type="match status" value="2"/>
</dbReference>
<evidence type="ECO:0000256" key="6">
    <source>
        <dbReference type="ARBA" id="ARBA00022723"/>
    </source>
</evidence>
<protein>
    <recommendedName>
        <fullName evidence="20">Diacylglycerol kinase</fullName>
        <shortName evidence="20">DAG kinase</shortName>
        <ecNumber evidence="20">2.7.1.107</ecNumber>
    </recommendedName>
</protein>
<evidence type="ECO:0000256" key="4">
    <source>
        <dbReference type="ARBA" id="ARBA00022490"/>
    </source>
</evidence>
<dbReference type="SMART" id="SM00045">
    <property type="entry name" value="DAGKa"/>
    <property type="match status" value="1"/>
</dbReference>
<evidence type="ECO:0000256" key="10">
    <source>
        <dbReference type="ARBA" id="ARBA00022777"/>
    </source>
</evidence>
<dbReference type="PANTHER" id="PTHR11255">
    <property type="entry name" value="DIACYLGLYCEROL KINASE"/>
    <property type="match status" value="1"/>
</dbReference>
<keyword evidence="10 20" id="KW-0418">Kinase</keyword>
<dbReference type="PANTHER" id="PTHR11255:SF38">
    <property type="entry name" value="DIACYLGLYCEROL KINASE ALPHA"/>
    <property type="match status" value="1"/>
</dbReference>
<reference evidence="24" key="2">
    <citation type="submission" date="2025-08" db="UniProtKB">
        <authorList>
            <consortium name="Ensembl"/>
        </authorList>
    </citation>
    <scope>IDENTIFICATION</scope>
</reference>
<dbReference type="InterPro" id="IPR017438">
    <property type="entry name" value="ATP-NAD_kinase_N"/>
</dbReference>
<dbReference type="CDD" id="cd20799">
    <property type="entry name" value="C1_DGK_typeI_rpt1"/>
    <property type="match status" value="1"/>
</dbReference>
<organism evidence="24 25">
    <name type="scientific">Amphiprion ocellaris</name>
    <name type="common">Clown anemonefish</name>
    <dbReference type="NCBI Taxonomy" id="80972"/>
    <lineage>
        <taxon>Eukaryota</taxon>
        <taxon>Metazoa</taxon>
        <taxon>Chordata</taxon>
        <taxon>Craniata</taxon>
        <taxon>Vertebrata</taxon>
        <taxon>Euteleostomi</taxon>
        <taxon>Actinopterygii</taxon>
        <taxon>Neopterygii</taxon>
        <taxon>Teleostei</taxon>
        <taxon>Neoteleostei</taxon>
        <taxon>Acanthomorphata</taxon>
        <taxon>Ovalentaria</taxon>
        <taxon>Pomacentridae</taxon>
        <taxon>Amphiprion</taxon>
    </lineage>
</organism>
<dbReference type="InterPro" id="IPR002048">
    <property type="entry name" value="EF_hand_dom"/>
</dbReference>
<dbReference type="GO" id="GO:0005524">
    <property type="term" value="F:ATP binding"/>
    <property type="evidence" value="ECO:0007669"/>
    <property type="project" value="UniProtKB-KW"/>
</dbReference>
<keyword evidence="11" id="KW-0862">Zinc</keyword>
<dbReference type="InterPro" id="IPR016064">
    <property type="entry name" value="NAD/diacylglycerol_kinase_sf"/>
</dbReference>
<dbReference type="Pfam" id="PF00130">
    <property type="entry name" value="C1_1"/>
    <property type="match status" value="1"/>
</dbReference>
<evidence type="ECO:0000256" key="20">
    <source>
        <dbReference type="RuleBase" id="RU361128"/>
    </source>
</evidence>
<comment type="catalytic activity">
    <reaction evidence="18">
        <text>a 1,2-diacyl-sn-glycerol + ATP = a 1,2-diacyl-sn-glycero-3-phosphate + ADP + H(+)</text>
        <dbReference type="Rhea" id="RHEA:10272"/>
        <dbReference type="ChEBI" id="CHEBI:15378"/>
        <dbReference type="ChEBI" id="CHEBI:17815"/>
        <dbReference type="ChEBI" id="CHEBI:30616"/>
        <dbReference type="ChEBI" id="CHEBI:58608"/>
        <dbReference type="ChEBI" id="CHEBI:456216"/>
        <dbReference type="EC" id="2.7.1.107"/>
    </reaction>
    <physiologicalReaction direction="left-to-right" evidence="18">
        <dbReference type="Rhea" id="RHEA:10273"/>
    </physiologicalReaction>
</comment>
<dbReference type="PROSITE" id="PS00018">
    <property type="entry name" value="EF_HAND_1"/>
    <property type="match status" value="2"/>
</dbReference>
<dbReference type="Pfam" id="PF00609">
    <property type="entry name" value="DAGK_acc"/>
    <property type="match status" value="1"/>
</dbReference>
<evidence type="ECO:0000256" key="17">
    <source>
        <dbReference type="ARBA" id="ARBA00023400"/>
    </source>
</evidence>
<evidence type="ECO:0000256" key="3">
    <source>
        <dbReference type="ARBA" id="ARBA00009280"/>
    </source>
</evidence>
<keyword evidence="12" id="KW-0106">Calcium</keyword>
<comment type="catalytic activity">
    <reaction evidence="16">
        <text>1,2-didecanoyl-sn-glycerol + ATP = 1,2-didecanoyl-sn-glycero-3-phosphate + ADP + H(+)</text>
        <dbReference type="Rhea" id="RHEA:43428"/>
        <dbReference type="ChEBI" id="CHEBI:15378"/>
        <dbReference type="ChEBI" id="CHEBI:18155"/>
        <dbReference type="ChEBI" id="CHEBI:30616"/>
        <dbReference type="ChEBI" id="CHEBI:78227"/>
        <dbReference type="ChEBI" id="CHEBI:456216"/>
    </reaction>
    <physiologicalReaction direction="left-to-right" evidence="16">
        <dbReference type="Rhea" id="RHEA:43429"/>
    </physiologicalReaction>
</comment>
<evidence type="ECO:0000259" key="23">
    <source>
        <dbReference type="PROSITE" id="PS50222"/>
    </source>
</evidence>
<evidence type="ECO:0000256" key="12">
    <source>
        <dbReference type="ARBA" id="ARBA00022837"/>
    </source>
</evidence>
<dbReference type="Gene3D" id="3.40.50.10330">
    <property type="entry name" value="Probable inorganic polyphosphate/atp-NAD kinase, domain 1"/>
    <property type="match status" value="1"/>
</dbReference>
<reference evidence="24 25" key="1">
    <citation type="submission" date="2022-01" db="EMBL/GenBank/DDBJ databases">
        <title>A chromosome-scale genome assembly of the false clownfish, Amphiprion ocellaris.</title>
        <authorList>
            <person name="Ryu T."/>
        </authorList>
    </citation>
    <scope>NUCLEOTIDE SEQUENCE [LARGE SCALE GENOMIC DNA]</scope>
</reference>
<evidence type="ECO:0000259" key="21">
    <source>
        <dbReference type="PROSITE" id="PS50081"/>
    </source>
</evidence>
<keyword evidence="4" id="KW-0963">Cytoplasm</keyword>
<evidence type="ECO:0000256" key="13">
    <source>
        <dbReference type="ARBA" id="ARBA00022840"/>
    </source>
</evidence>
<keyword evidence="7" id="KW-0677">Repeat</keyword>
<keyword evidence="25" id="KW-1185">Reference proteome</keyword>
<evidence type="ECO:0000256" key="15">
    <source>
        <dbReference type="ARBA" id="ARBA00023371"/>
    </source>
</evidence>
<dbReference type="SUPFAM" id="SSF57889">
    <property type="entry name" value="Cysteine-rich domain"/>
    <property type="match status" value="1"/>
</dbReference>
<dbReference type="FunFam" id="2.60.200.40:FF:000003">
    <property type="entry name" value="Diacylglycerol kinase"/>
    <property type="match status" value="1"/>
</dbReference>
<comment type="pathway">
    <text evidence="19">Glycerolipid metabolism.</text>
</comment>
<dbReference type="GO" id="GO:0006629">
    <property type="term" value="P:lipid metabolic process"/>
    <property type="evidence" value="ECO:0007669"/>
    <property type="project" value="UniProtKB-KW"/>
</dbReference>
<evidence type="ECO:0000256" key="18">
    <source>
        <dbReference type="ARBA" id="ARBA00023411"/>
    </source>
</evidence>
<feature type="domain" description="DAGKc" evidence="22">
    <location>
        <begin position="269"/>
        <end position="403"/>
    </location>
</feature>
<dbReference type="InterPro" id="IPR000756">
    <property type="entry name" value="Diacylglycerol_kin_accessory"/>
</dbReference>
<dbReference type="PROSITE" id="PS50081">
    <property type="entry name" value="ZF_DAG_PE_2"/>
    <property type="match status" value="1"/>
</dbReference>
<evidence type="ECO:0000256" key="8">
    <source>
        <dbReference type="ARBA" id="ARBA00022741"/>
    </source>
</evidence>
<dbReference type="Ensembl" id="ENSAOCT00000074158.1">
    <property type="protein sequence ID" value="ENSAOCP00000063106.1"/>
    <property type="gene ID" value="ENSAOCG00000022131.2"/>
</dbReference>
<comment type="pathway">
    <text evidence="2">Lipid metabolism; glycerolipid metabolism.</text>
</comment>
<comment type="catalytic activity">
    <reaction evidence="15">
        <text>1,2-di-(9Z-octadecenoyl)-sn-glycerol + ATP = 1,2-di-(9Z-octadecenoyl)-sn-glycero-3-phosphate + ADP + H(+)</text>
        <dbReference type="Rhea" id="RHEA:40327"/>
        <dbReference type="ChEBI" id="CHEBI:15378"/>
        <dbReference type="ChEBI" id="CHEBI:30616"/>
        <dbReference type="ChEBI" id="CHEBI:52333"/>
        <dbReference type="ChEBI" id="CHEBI:74546"/>
        <dbReference type="ChEBI" id="CHEBI:456216"/>
    </reaction>
    <physiologicalReaction direction="left-to-right" evidence="15">
        <dbReference type="Rhea" id="RHEA:40328"/>
    </physiologicalReaction>
</comment>
<dbReference type="Gene3D" id="1.10.238.10">
    <property type="entry name" value="EF-hand"/>
    <property type="match status" value="1"/>
</dbReference>
<name>A0AAQ5ZFE3_AMPOC</name>
<comment type="similarity">
    <text evidence="3 20">Belongs to the eukaryotic diacylglycerol kinase family.</text>
</comment>
<keyword evidence="9" id="KW-0863">Zinc-finger</keyword>
<dbReference type="InterPro" id="IPR037607">
    <property type="entry name" value="DGK"/>
</dbReference>
<dbReference type="GO" id="GO:0008270">
    <property type="term" value="F:zinc ion binding"/>
    <property type="evidence" value="ECO:0007669"/>
    <property type="project" value="UniProtKB-KW"/>
</dbReference>
<dbReference type="GO" id="GO:0004143">
    <property type="term" value="F:ATP-dependent diacylglycerol kinase activity"/>
    <property type="evidence" value="ECO:0007669"/>
    <property type="project" value="UniProtKB-EC"/>
</dbReference>
<dbReference type="PROSITE" id="PS50146">
    <property type="entry name" value="DAGK"/>
    <property type="match status" value="1"/>
</dbReference>
<dbReference type="InterPro" id="IPR018247">
    <property type="entry name" value="EF_Hand_1_Ca_BS"/>
</dbReference>
<evidence type="ECO:0000256" key="1">
    <source>
        <dbReference type="ARBA" id="ARBA00004496"/>
    </source>
</evidence>
<dbReference type="FunFam" id="1.10.238.10:FF:000017">
    <property type="entry name" value="Diacylglycerol kinase"/>
    <property type="match status" value="1"/>
</dbReference>
<feature type="domain" description="EF-hand" evidence="23">
    <location>
        <begin position="156"/>
        <end position="191"/>
    </location>
</feature>
<dbReference type="SMART" id="SM00054">
    <property type="entry name" value="EFh"/>
    <property type="match status" value="2"/>
</dbReference>
<evidence type="ECO:0000256" key="11">
    <source>
        <dbReference type="ARBA" id="ARBA00022833"/>
    </source>
</evidence>
<dbReference type="InterPro" id="IPR002219">
    <property type="entry name" value="PKC_DAG/PE"/>
</dbReference>
<dbReference type="Gene3D" id="2.60.200.40">
    <property type="match status" value="1"/>
</dbReference>
<dbReference type="SUPFAM" id="SSF111331">
    <property type="entry name" value="NAD kinase/diacylglycerol kinase-like"/>
    <property type="match status" value="1"/>
</dbReference>
<evidence type="ECO:0000256" key="2">
    <source>
        <dbReference type="ARBA" id="ARBA00005175"/>
    </source>
</evidence>
<dbReference type="SMART" id="SM00046">
    <property type="entry name" value="DAGKc"/>
    <property type="match status" value="1"/>
</dbReference>
<dbReference type="GO" id="GO:0005509">
    <property type="term" value="F:calcium ion binding"/>
    <property type="evidence" value="ECO:0007669"/>
    <property type="project" value="InterPro"/>
</dbReference>
<dbReference type="InterPro" id="IPR038199">
    <property type="entry name" value="DGK_typeI_N_sf"/>
</dbReference>
<dbReference type="PROSITE" id="PS50222">
    <property type="entry name" value="EF_HAND_2"/>
    <property type="match status" value="2"/>
</dbReference>
<evidence type="ECO:0000256" key="14">
    <source>
        <dbReference type="ARBA" id="ARBA00023098"/>
    </source>
</evidence>
<dbReference type="SMART" id="SM00109">
    <property type="entry name" value="C1"/>
    <property type="match status" value="1"/>
</dbReference>
<dbReference type="SUPFAM" id="SSF47473">
    <property type="entry name" value="EF-hand"/>
    <property type="match status" value="2"/>
</dbReference>
<evidence type="ECO:0000256" key="19">
    <source>
        <dbReference type="ARBA" id="ARBA00060536"/>
    </source>
</evidence>
<feature type="domain" description="Phorbol-ester/DAG-type" evidence="21">
    <location>
        <begin position="202"/>
        <end position="252"/>
    </location>
</feature>
<keyword evidence="14" id="KW-0443">Lipid metabolism</keyword>
<proteinExistence type="inferred from homology"/>
<dbReference type="PROSITE" id="PS00479">
    <property type="entry name" value="ZF_DAG_PE_1"/>
    <property type="match status" value="1"/>
</dbReference>
<keyword evidence="13 20" id="KW-0067">ATP-binding</keyword>
<evidence type="ECO:0000313" key="24">
    <source>
        <dbReference type="Ensembl" id="ENSAOCP00000063106.1"/>
    </source>
</evidence>
<reference evidence="24" key="3">
    <citation type="submission" date="2025-09" db="UniProtKB">
        <authorList>
            <consortium name="Ensembl"/>
        </authorList>
    </citation>
    <scope>IDENTIFICATION</scope>
</reference>
<evidence type="ECO:0000256" key="16">
    <source>
        <dbReference type="ARBA" id="ARBA00023395"/>
    </source>
</evidence>
<dbReference type="InterPro" id="IPR046349">
    <property type="entry name" value="C1-like_sf"/>
</dbReference>
<dbReference type="InterPro" id="IPR011992">
    <property type="entry name" value="EF-hand-dom_pair"/>
</dbReference>
<dbReference type="FunFam" id="3.40.50.10330:FF:000003">
    <property type="entry name" value="Diacylglycerol kinase"/>
    <property type="match status" value="1"/>
</dbReference>
<feature type="domain" description="EF-hand" evidence="23">
    <location>
        <begin position="111"/>
        <end position="146"/>
    </location>
</feature>
<dbReference type="AlphaFoldDB" id="A0AAQ5ZFE3"/>
<evidence type="ECO:0000256" key="5">
    <source>
        <dbReference type="ARBA" id="ARBA00022679"/>
    </source>
</evidence>
<dbReference type="GO" id="GO:0005886">
    <property type="term" value="C:plasma membrane"/>
    <property type="evidence" value="ECO:0007669"/>
    <property type="project" value="TreeGrafter"/>
</dbReference>
<comment type="subcellular location">
    <subcellularLocation>
        <location evidence="1">Cytoplasm</location>
    </subcellularLocation>
</comment>
<comment type="catalytic activity">
    <reaction evidence="17">
        <text>1-octadecanoyl-2-(5Z,8Z,11Z,14Z-eicosatetraenoyl)-sn-glycerol + ATP = 1-octadecanoyl-2-(5Z,8Z,11Z,14Z-eicosatetraenoyl)-sn-glycero-3-phosphate + ADP + H(+)</text>
        <dbReference type="Rhea" id="RHEA:40323"/>
        <dbReference type="ChEBI" id="CHEBI:15378"/>
        <dbReference type="ChEBI" id="CHEBI:30616"/>
        <dbReference type="ChEBI" id="CHEBI:75728"/>
        <dbReference type="ChEBI" id="CHEBI:77091"/>
        <dbReference type="ChEBI" id="CHEBI:456216"/>
    </reaction>
    <physiologicalReaction direction="left-to-right" evidence="17">
        <dbReference type="Rhea" id="RHEA:40324"/>
    </physiologicalReaction>
</comment>
<dbReference type="GO" id="GO:0007200">
    <property type="term" value="P:phospholipase C-activating G protein-coupled receptor signaling pathway"/>
    <property type="evidence" value="ECO:0007669"/>
    <property type="project" value="InterPro"/>
</dbReference>
<dbReference type="CDD" id="cd00051">
    <property type="entry name" value="EFh"/>
    <property type="match status" value="1"/>
</dbReference>
<dbReference type="Pfam" id="PF00781">
    <property type="entry name" value="DAGK_cat"/>
    <property type="match status" value="1"/>
</dbReference>
<keyword evidence="5 20" id="KW-0808">Transferase</keyword>
<evidence type="ECO:0000259" key="22">
    <source>
        <dbReference type="PROSITE" id="PS50146"/>
    </source>
</evidence>
<keyword evidence="8 20" id="KW-0547">Nucleotide-binding</keyword>
<dbReference type="InterPro" id="IPR001206">
    <property type="entry name" value="Diacylglycerol_kinase_cat_dom"/>
</dbReference>
<dbReference type="Proteomes" id="UP001501940">
    <property type="component" value="Chromosome 8"/>
</dbReference>
<keyword evidence="6" id="KW-0479">Metal-binding</keyword>
<dbReference type="Pfam" id="PF14513">
    <property type="entry name" value="DAG_kinase_N"/>
    <property type="match status" value="1"/>
</dbReference>
<accession>A0AAQ5ZFE3</accession>
<dbReference type="GeneTree" id="ENSGT00940000157144"/>